<proteinExistence type="predicted"/>
<dbReference type="AlphaFoldDB" id="A0A9P0MV22"/>
<accession>A0A9P0MV22</accession>
<feature type="domain" description="Mos1 transposase HTH" evidence="2">
    <location>
        <begin position="59"/>
        <end position="95"/>
    </location>
</feature>
<dbReference type="Gene3D" id="1.10.10.1450">
    <property type="match status" value="1"/>
</dbReference>
<dbReference type="InterPro" id="IPR041426">
    <property type="entry name" value="Mos1_HTH"/>
</dbReference>
<dbReference type="Proteomes" id="UP001152798">
    <property type="component" value="Chromosome 7"/>
</dbReference>
<sequence length="107" mass="11924">MKRRPIPHLLQEKQENPTTKGGEVVAPLVPAARRLPLCITTQPKNRVKTSNTIYPPSRNKKTATEAASEINKTVGEGLLNEGLAHRWFQKFSSDDTSFERKKGSGQL</sequence>
<evidence type="ECO:0000313" key="4">
    <source>
        <dbReference type="Proteomes" id="UP001152798"/>
    </source>
</evidence>
<evidence type="ECO:0000259" key="2">
    <source>
        <dbReference type="Pfam" id="PF17906"/>
    </source>
</evidence>
<protein>
    <recommendedName>
        <fullName evidence="2">Mos1 transposase HTH domain-containing protein</fullName>
    </recommendedName>
</protein>
<name>A0A9P0MV22_NEZVI</name>
<reference evidence="3" key="1">
    <citation type="submission" date="2022-01" db="EMBL/GenBank/DDBJ databases">
        <authorList>
            <person name="King R."/>
        </authorList>
    </citation>
    <scope>NUCLEOTIDE SEQUENCE</scope>
</reference>
<evidence type="ECO:0000256" key="1">
    <source>
        <dbReference type="SAM" id="MobiDB-lite"/>
    </source>
</evidence>
<dbReference type="Pfam" id="PF17906">
    <property type="entry name" value="HTH_48"/>
    <property type="match status" value="1"/>
</dbReference>
<feature type="region of interest" description="Disordered" evidence="1">
    <location>
        <begin position="1"/>
        <end position="23"/>
    </location>
</feature>
<evidence type="ECO:0000313" key="3">
    <source>
        <dbReference type="EMBL" id="CAH1408219.1"/>
    </source>
</evidence>
<organism evidence="3 4">
    <name type="scientific">Nezara viridula</name>
    <name type="common">Southern green stink bug</name>
    <name type="synonym">Cimex viridulus</name>
    <dbReference type="NCBI Taxonomy" id="85310"/>
    <lineage>
        <taxon>Eukaryota</taxon>
        <taxon>Metazoa</taxon>
        <taxon>Ecdysozoa</taxon>
        <taxon>Arthropoda</taxon>
        <taxon>Hexapoda</taxon>
        <taxon>Insecta</taxon>
        <taxon>Pterygota</taxon>
        <taxon>Neoptera</taxon>
        <taxon>Paraneoptera</taxon>
        <taxon>Hemiptera</taxon>
        <taxon>Heteroptera</taxon>
        <taxon>Panheteroptera</taxon>
        <taxon>Pentatomomorpha</taxon>
        <taxon>Pentatomoidea</taxon>
        <taxon>Pentatomidae</taxon>
        <taxon>Pentatominae</taxon>
        <taxon>Nezara</taxon>
    </lineage>
</organism>
<gene>
    <name evidence="3" type="ORF">NEZAVI_LOCUS15791</name>
</gene>
<dbReference type="EMBL" id="OV725083">
    <property type="protein sequence ID" value="CAH1408219.1"/>
    <property type="molecule type" value="Genomic_DNA"/>
</dbReference>
<keyword evidence="4" id="KW-1185">Reference proteome</keyword>